<dbReference type="Proteomes" id="UP000280586">
    <property type="component" value="Chromosome"/>
</dbReference>
<evidence type="ECO:0000313" key="3">
    <source>
        <dbReference type="EMBL" id="USS01690.1"/>
    </source>
</evidence>
<keyword evidence="5" id="KW-1185">Reference proteome</keyword>
<accession>A0A9N7JM51</accession>
<evidence type="ECO:0000313" key="2">
    <source>
        <dbReference type="EMBL" id="AYE35093.1"/>
    </source>
</evidence>
<reference evidence="3" key="2">
    <citation type="submission" date="2022-06" db="EMBL/GenBank/DDBJ databases">
        <authorList>
            <person name="Holder M.E."/>
            <person name="Ajami N.J."/>
            <person name="Petrosino J.F."/>
        </authorList>
    </citation>
    <scope>NUCLEOTIDE SEQUENCE</scope>
    <source>
        <strain evidence="3">RMA 8861</strain>
    </source>
</reference>
<feature type="transmembrane region" description="Helical" evidence="1">
    <location>
        <begin position="26"/>
        <end position="46"/>
    </location>
</feature>
<reference evidence="2 4" key="1">
    <citation type="submission" date="2017-09" db="EMBL/GenBank/DDBJ databases">
        <authorList>
            <person name="Thomas P."/>
            <person name="Seyboldt C."/>
        </authorList>
    </citation>
    <scope>NUCLEOTIDE SEQUENCE [LARGE SCALE GENOMIC DNA]</scope>
    <source>
        <strain evidence="2 4">DSM 7534</strain>
    </source>
</reference>
<keyword evidence="1" id="KW-0812">Transmembrane</keyword>
<dbReference type="InterPro" id="IPR035168">
    <property type="entry name" value="DUF5317"/>
</dbReference>
<dbReference type="OrthoDB" id="1906557at2"/>
<sequence length="181" mass="21018">MIETIIIALIFAKSKGLKIKDIFKNWTIYPIILMEIIYIFVQINIFNANYSVIKYSEILKIIYFCSYIPLILKYNQYLSAIIGSFFMIIGGFLNDIAIRANGGKMPVFPTLSYFTGYIKSDSFIRVNDIHILGDCTTKFKFLTDIFDLGYSVLSIGDIFIRFYVFIIIYKSIKYINKVDCE</sequence>
<dbReference type="EMBL" id="CP023671">
    <property type="protein sequence ID" value="AYE35093.1"/>
    <property type="molecule type" value="Genomic_DNA"/>
</dbReference>
<name>A0A9N7JM51_CLOSE</name>
<dbReference type="Proteomes" id="UP001055437">
    <property type="component" value="Chromosome"/>
</dbReference>
<protein>
    <submittedName>
        <fullName evidence="3">DUF5317 domain-containing protein</fullName>
    </submittedName>
</protein>
<gene>
    <name evidence="2" type="ORF">CP523_12075</name>
    <name evidence="3" type="ORF">NH397_04450</name>
</gene>
<organism evidence="2 4">
    <name type="scientific">Clostridium septicum</name>
    <dbReference type="NCBI Taxonomy" id="1504"/>
    <lineage>
        <taxon>Bacteria</taxon>
        <taxon>Bacillati</taxon>
        <taxon>Bacillota</taxon>
        <taxon>Clostridia</taxon>
        <taxon>Eubacteriales</taxon>
        <taxon>Clostridiaceae</taxon>
        <taxon>Clostridium</taxon>
    </lineage>
</organism>
<dbReference type="KEGG" id="csep:CP523_12075"/>
<keyword evidence="1" id="KW-0472">Membrane</keyword>
<dbReference type="GeneID" id="303561423"/>
<proteinExistence type="predicted"/>
<feature type="transmembrane region" description="Helical" evidence="1">
    <location>
        <begin position="80"/>
        <end position="98"/>
    </location>
</feature>
<feature type="transmembrane region" description="Helical" evidence="1">
    <location>
        <begin position="148"/>
        <end position="169"/>
    </location>
</feature>
<dbReference type="RefSeq" id="WP_066673497.1">
    <property type="nucleotide sequence ID" value="NZ_CABMIZ010000001.1"/>
</dbReference>
<evidence type="ECO:0000313" key="4">
    <source>
        <dbReference type="Proteomes" id="UP000280586"/>
    </source>
</evidence>
<dbReference type="EMBL" id="CP099799">
    <property type="protein sequence ID" value="USS01690.1"/>
    <property type="molecule type" value="Genomic_DNA"/>
</dbReference>
<dbReference type="Pfam" id="PF17248">
    <property type="entry name" value="DUF5317"/>
    <property type="match status" value="1"/>
</dbReference>
<keyword evidence="1" id="KW-1133">Transmembrane helix</keyword>
<evidence type="ECO:0000313" key="5">
    <source>
        <dbReference type="Proteomes" id="UP001055437"/>
    </source>
</evidence>
<evidence type="ECO:0000256" key="1">
    <source>
        <dbReference type="SAM" id="Phobius"/>
    </source>
</evidence>
<dbReference type="AlphaFoldDB" id="A0A9N7JM51"/>